<sequence>MTSHLSRLADTAPEAYKAHIDIASPAHGTTVELSQAHSALFSAQLCGDGVALRLTGSTLVAPFDATVTFIAEAGTEVCLRSQQGVQLMMSLQPDPEALHGQGVRCQVGKGQQVSQGQVLISVDLPSVNRTLQNPLWTLTVPNSMRMQTVVPHYGQVQQGQDKVLSLYL</sequence>
<dbReference type="InterPro" id="IPR050890">
    <property type="entry name" value="PTS_EIIA_component"/>
</dbReference>
<dbReference type="SUPFAM" id="SSF51261">
    <property type="entry name" value="Duplicated hybrid motif"/>
    <property type="match status" value="1"/>
</dbReference>
<dbReference type="PANTHER" id="PTHR45008">
    <property type="entry name" value="PTS SYSTEM GLUCOSE-SPECIFIC EIIA COMPONENT"/>
    <property type="match status" value="1"/>
</dbReference>
<keyword evidence="4" id="KW-0808">Transferase</keyword>
<evidence type="ECO:0000256" key="8">
    <source>
        <dbReference type="ARBA" id="ARBA00042296"/>
    </source>
</evidence>
<evidence type="ECO:0000256" key="1">
    <source>
        <dbReference type="ARBA" id="ARBA00004496"/>
    </source>
</evidence>
<evidence type="ECO:0000256" key="2">
    <source>
        <dbReference type="ARBA" id="ARBA00022448"/>
    </source>
</evidence>
<name>A0ABS8G6G1_9ALTE</name>
<evidence type="ECO:0000256" key="9">
    <source>
        <dbReference type="ARBA" id="ARBA00042526"/>
    </source>
</evidence>
<dbReference type="InterPro" id="IPR011055">
    <property type="entry name" value="Dup_hybrid_motif"/>
</dbReference>
<protein>
    <recommendedName>
        <fullName evidence="7">PTS system glucose-specific EIIA component</fullName>
    </recommendedName>
    <alternativeName>
        <fullName evidence="10">EIIA-Glc</fullName>
    </alternativeName>
    <alternativeName>
        <fullName evidence="9">EIII-Glc</fullName>
    </alternativeName>
    <alternativeName>
        <fullName evidence="8">Glucose-specific phosphotransferase enzyme IIA component</fullName>
    </alternativeName>
</protein>
<dbReference type="RefSeq" id="WP_229158504.1">
    <property type="nucleotide sequence ID" value="NZ_JAJEWP010000001.1"/>
</dbReference>
<dbReference type="Pfam" id="PF00358">
    <property type="entry name" value="PTS_EIIA_1"/>
    <property type="match status" value="1"/>
</dbReference>
<dbReference type="EMBL" id="JAJEWP010000001">
    <property type="protein sequence ID" value="MCC2615993.1"/>
    <property type="molecule type" value="Genomic_DNA"/>
</dbReference>
<reference evidence="12 13" key="1">
    <citation type="submission" date="2021-10" db="EMBL/GenBank/DDBJ databases">
        <title>Draft genome of Aestuariibacter halophilus JC2043.</title>
        <authorList>
            <person name="Emsley S.A."/>
            <person name="Pfannmuller K.M."/>
            <person name="Ushijima B."/>
            <person name="Saw J.H."/>
            <person name="Videau P."/>
        </authorList>
    </citation>
    <scope>NUCLEOTIDE SEQUENCE [LARGE SCALE GENOMIC DNA]</scope>
    <source>
        <strain evidence="12 13">JC2043</strain>
    </source>
</reference>
<evidence type="ECO:0000256" key="6">
    <source>
        <dbReference type="ARBA" id="ARBA00022777"/>
    </source>
</evidence>
<evidence type="ECO:0000256" key="5">
    <source>
        <dbReference type="ARBA" id="ARBA00022683"/>
    </source>
</evidence>
<evidence type="ECO:0000256" key="3">
    <source>
        <dbReference type="ARBA" id="ARBA00022597"/>
    </source>
</evidence>
<keyword evidence="2" id="KW-0813">Transport</keyword>
<comment type="caution">
    <text evidence="12">The sequence shown here is derived from an EMBL/GenBank/DDBJ whole genome shotgun (WGS) entry which is preliminary data.</text>
</comment>
<keyword evidence="3 12" id="KW-0762">Sugar transport</keyword>
<evidence type="ECO:0000259" key="11">
    <source>
        <dbReference type="PROSITE" id="PS51093"/>
    </source>
</evidence>
<keyword evidence="6" id="KW-0418">Kinase</keyword>
<evidence type="ECO:0000256" key="4">
    <source>
        <dbReference type="ARBA" id="ARBA00022679"/>
    </source>
</evidence>
<dbReference type="InterPro" id="IPR001127">
    <property type="entry name" value="PTS_EIIA_1_perm"/>
</dbReference>
<evidence type="ECO:0000256" key="10">
    <source>
        <dbReference type="ARBA" id="ARBA00042873"/>
    </source>
</evidence>
<evidence type="ECO:0000313" key="13">
    <source>
        <dbReference type="Proteomes" id="UP001520878"/>
    </source>
</evidence>
<dbReference type="PROSITE" id="PS51093">
    <property type="entry name" value="PTS_EIIA_TYPE_1"/>
    <property type="match status" value="1"/>
</dbReference>
<proteinExistence type="predicted"/>
<feature type="domain" description="PTS EIIA type-1" evidence="11">
    <location>
        <begin position="38"/>
        <end position="142"/>
    </location>
</feature>
<evidence type="ECO:0000313" key="12">
    <source>
        <dbReference type="EMBL" id="MCC2615993.1"/>
    </source>
</evidence>
<organism evidence="12 13">
    <name type="scientific">Fluctibacter halophilus</name>
    <dbReference type="NCBI Taxonomy" id="226011"/>
    <lineage>
        <taxon>Bacteria</taxon>
        <taxon>Pseudomonadati</taxon>
        <taxon>Pseudomonadota</taxon>
        <taxon>Gammaproteobacteria</taxon>
        <taxon>Alteromonadales</taxon>
        <taxon>Alteromonadaceae</taxon>
        <taxon>Fluctibacter</taxon>
    </lineage>
</organism>
<dbReference type="Gene3D" id="2.70.70.10">
    <property type="entry name" value="Glucose Permease (Domain IIA)"/>
    <property type="match status" value="1"/>
</dbReference>
<comment type="subcellular location">
    <subcellularLocation>
        <location evidence="1">Cytoplasm</location>
    </subcellularLocation>
</comment>
<evidence type="ECO:0000256" key="7">
    <source>
        <dbReference type="ARBA" id="ARBA00039163"/>
    </source>
</evidence>
<dbReference type="PANTHER" id="PTHR45008:SF1">
    <property type="entry name" value="PTS SYSTEM GLUCOSE-SPECIFIC EIIA COMPONENT"/>
    <property type="match status" value="1"/>
</dbReference>
<gene>
    <name evidence="12" type="ORF">LJ739_07045</name>
</gene>
<dbReference type="Proteomes" id="UP001520878">
    <property type="component" value="Unassembled WGS sequence"/>
</dbReference>
<keyword evidence="13" id="KW-1185">Reference proteome</keyword>
<keyword evidence="5" id="KW-0598">Phosphotransferase system</keyword>
<accession>A0ABS8G6G1</accession>